<dbReference type="InterPro" id="IPR055475">
    <property type="entry name" value="DUF7047"/>
</dbReference>
<evidence type="ECO:0000259" key="1">
    <source>
        <dbReference type="Pfam" id="PF23088"/>
    </source>
</evidence>
<sequence>MKAVVGHVLSLTPHLRRGTSAIFVNQLIVSAETVKRHLVRYGLVCKDPERVTDGARVLGLKVWEEQGALLWARGKEISGPPKTLTTRTEFSYCGELVGHYPMCGWLRAASAFAKREGNGATERWDEPIHEDRIRAQLIMPPLCALGEKGTHDRLCSVVGRVSTERHAPRLRRL</sequence>
<dbReference type="Proteomes" id="UP000030758">
    <property type="component" value="Unassembled WGS sequence"/>
</dbReference>
<protein>
    <recommendedName>
        <fullName evidence="1">DUF7047 domain-containing protein</fullName>
    </recommendedName>
</protein>
<feature type="domain" description="DUF7047" evidence="1">
    <location>
        <begin position="85"/>
        <end position="136"/>
    </location>
</feature>
<accession>A0A085MWB2</accession>
<evidence type="ECO:0000313" key="2">
    <source>
        <dbReference type="EMBL" id="KFD61508.1"/>
    </source>
</evidence>
<dbReference type="Pfam" id="PF23088">
    <property type="entry name" value="DUF7047"/>
    <property type="match status" value="1"/>
</dbReference>
<reference evidence="2" key="1">
    <citation type="journal article" date="2014" name="Nat. Genet.">
        <title>Genome and transcriptome of the porcine whipworm Trichuris suis.</title>
        <authorList>
            <person name="Jex A.R."/>
            <person name="Nejsum P."/>
            <person name="Schwarz E.M."/>
            <person name="Hu L."/>
            <person name="Young N.D."/>
            <person name="Hall R.S."/>
            <person name="Korhonen P.K."/>
            <person name="Liao S."/>
            <person name="Thamsborg S."/>
            <person name="Xia J."/>
            <person name="Xu P."/>
            <person name="Wang S."/>
            <person name="Scheerlinck J.P."/>
            <person name="Hofmann A."/>
            <person name="Sternberg P.W."/>
            <person name="Wang J."/>
            <person name="Gasser R.B."/>
        </authorList>
    </citation>
    <scope>NUCLEOTIDE SEQUENCE [LARGE SCALE GENOMIC DNA]</scope>
    <source>
        <strain evidence="2">DCEP-RM93F</strain>
    </source>
</reference>
<gene>
    <name evidence="2" type="ORF">M514_12491</name>
</gene>
<dbReference type="AlphaFoldDB" id="A0A085MWB2"/>
<organism evidence="2">
    <name type="scientific">Trichuris suis</name>
    <name type="common">pig whipworm</name>
    <dbReference type="NCBI Taxonomy" id="68888"/>
    <lineage>
        <taxon>Eukaryota</taxon>
        <taxon>Metazoa</taxon>
        <taxon>Ecdysozoa</taxon>
        <taxon>Nematoda</taxon>
        <taxon>Enoplea</taxon>
        <taxon>Dorylaimia</taxon>
        <taxon>Trichinellida</taxon>
        <taxon>Trichuridae</taxon>
        <taxon>Trichuris</taxon>
    </lineage>
</organism>
<dbReference type="EMBL" id="KL367621">
    <property type="protein sequence ID" value="KFD61508.1"/>
    <property type="molecule type" value="Genomic_DNA"/>
</dbReference>
<name>A0A085MWB2_9BILA</name>
<proteinExistence type="predicted"/>